<evidence type="ECO:0008006" key="8">
    <source>
        <dbReference type="Google" id="ProtNLM"/>
    </source>
</evidence>
<comment type="subcellular location">
    <subcellularLocation>
        <location evidence="1">Membrane</location>
        <topology evidence="1">Multi-pass membrane protein</topology>
    </subcellularLocation>
</comment>
<evidence type="ECO:0000256" key="4">
    <source>
        <dbReference type="ARBA" id="ARBA00023136"/>
    </source>
</evidence>
<organism evidence="6">
    <name type="scientific">Absidia glauca</name>
    <name type="common">Pin mould</name>
    <dbReference type="NCBI Taxonomy" id="4829"/>
    <lineage>
        <taxon>Eukaryota</taxon>
        <taxon>Fungi</taxon>
        <taxon>Fungi incertae sedis</taxon>
        <taxon>Mucoromycota</taxon>
        <taxon>Mucoromycotina</taxon>
        <taxon>Mucoromycetes</taxon>
        <taxon>Mucorales</taxon>
        <taxon>Cunninghamellaceae</taxon>
        <taxon>Absidia</taxon>
    </lineage>
</organism>
<keyword evidence="3 5" id="KW-1133">Transmembrane helix</keyword>
<feature type="transmembrane region" description="Helical" evidence="5">
    <location>
        <begin position="367"/>
        <end position="389"/>
    </location>
</feature>
<keyword evidence="2 5" id="KW-0812">Transmembrane</keyword>
<protein>
    <recommendedName>
        <fullName evidence="8">Auxin efflux carrier</fullName>
    </recommendedName>
</protein>
<dbReference type="GO" id="GO:0016020">
    <property type="term" value="C:membrane"/>
    <property type="evidence" value="ECO:0007669"/>
    <property type="project" value="UniProtKB-SubCell"/>
</dbReference>
<sequence>MLELILSALQAILQVIAVVLFGALLTKTGHIDQSKQKWLSQLNLNFFTPCLLFFNIASVISLDKLVAFWPIPAFFVVFTFISWLASQIVIQVLGIRGIHQRFVVACTLFCNTNSLPIAIISSLAFSEASRVLYWHSNDTQQDIAMRGIAYTMFYAMFCNIIRWSYGYHLLQPPLYEATHKEQRHLSYSSTTSTLQDESMHQVTQKDDCLSPPTSLPANETTSLLPTHYIHPLSPGPLINHRYYQPLKRVLLRWHGAMSPPLYAALLALMVGLSPVKPFLFDKHAFLYPSLTLAIQSCGKVAVPLILICLGSQLTFIAQQGGSSDSSSPRRVVLASVVARMILSPLLVVLTVLICLKYTNVALMHDPMFVVTLILLGCTPTAINLSQITQVSGYFEQEMMHVLFWSYGVICVPIMTTIVFLALSLVDTWLV</sequence>
<evidence type="ECO:0000256" key="3">
    <source>
        <dbReference type="ARBA" id="ARBA00022989"/>
    </source>
</evidence>
<evidence type="ECO:0000256" key="5">
    <source>
        <dbReference type="SAM" id="Phobius"/>
    </source>
</evidence>
<keyword evidence="4 5" id="KW-0472">Membrane</keyword>
<dbReference type="EMBL" id="LT553165">
    <property type="protein sequence ID" value="SAM00224.1"/>
    <property type="molecule type" value="Genomic_DNA"/>
</dbReference>
<dbReference type="PANTHER" id="PTHR31794">
    <property type="entry name" value="AUXIN EFFLUX TRANSPORTER FAMILY PROTEIN (EUROFUNG)"/>
    <property type="match status" value="1"/>
</dbReference>
<feature type="transmembrane region" description="Helical" evidence="5">
    <location>
        <begin position="38"/>
        <end position="60"/>
    </location>
</feature>
<dbReference type="GO" id="GO:0055085">
    <property type="term" value="P:transmembrane transport"/>
    <property type="evidence" value="ECO:0007669"/>
    <property type="project" value="InterPro"/>
</dbReference>
<feature type="transmembrane region" description="Helical" evidence="5">
    <location>
        <begin position="331"/>
        <end position="355"/>
    </location>
</feature>
<evidence type="ECO:0000256" key="2">
    <source>
        <dbReference type="ARBA" id="ARBA00022692"/>
    </source>
</evidence>
<dbReference type="Proteomes" id="UP000078561">
    <property type="component" value="Unassembled WGS sequence"/>
</dbReference>
<dbReference type="GO" id="GO:0005783">
    <property type="term" value="C:endoplasmic reticulum"/>
    <property type="evidence" value="ECO:0007669"/>
    <property type="project" value="TreeGrafter"/>
</dbReference>
<feature type="transmembrane region" description="Helical" evidence="5">
    <location>
        <begin position="284"/>
        <end position="310"/>
    </location>
</feature>
<name>A0A163JLK5_ABSGL</name>
<accession>A0A163JLK5</accession>
<feature type="transmembrane region" description="Helical" evidence="5">
    <location>
        <begin position="102"/>
        <end position="123"/>
    </location>
</feature>
<feature type="transmembrane region" description="Helical" evidence="5">
    <location>
        <begin position="66"/>
        <end position="90"/>
    </location>
</feature>
<evidence type="ECO:0000256" key="1">
    <source>
        <dbReference type="ARBA" id="ARBA00004141"/>
    </source>
</evidence>
<gene>
    <name evidence="6" type="primary">ABSGL_05901.1 scaffold 7570</name>
</gene>
<dbReference type="STRING" id="4829.A0A163JLK5"/>
<keyword evidence="7" id="KW-1185">Reference proteome</keyword>
<reference evidence="6" key="1">
    <citation type="submission" date="2016-04" db="EMBL/GenBank/DDBJ databases">
        <authorList>
            <person name="Evans L.H."/>
            <person name="Alamgir A."/>
            <person name="Owens N."/>
            <person name="Weber N.D."/>
            <person name="Virtaneva K."/>
            <person name="Barbian K."/>
            <person name="Babar A."/>
            <person name="Rosenke K."/>
        </authorList>
    </citation>
    <scope>NUCLEOTIDE SEQUENCE [LARGE SCALE GENOMIC DNA]</scope>
    <source>
        <strain evidence="6">CBS 101.48</strain>
    </source>
</reference>
<feature type="transmembrane region" description="Helical" evidence="5">
    <location>
        <begin position="401"/>
        <end position="425"/>
    </location>
</feature>
<dbReference type="FunCoup" id="A0A163JLK5">
    <property type="interactions" value="39"/>
</dbReference>
<proteinExistence type="predicted"/>
<feature type="transmembrane region" description="Helical" evidence="5">
    <location>
        <begin position="6"/>
        <end position="26"/>
    </location>
</feature>
<evidence type="ECO:0000313" key="7">
    <source>
        <dbReference type="Proteomes" id="UP000078561"/>
    </source>
</evidence>
<dbReference type="PANTHER" id="PTHR31794:SF2">
    <property type="entry name" value="AUXIN EFFLUX TRANSPORTER FAMILY PROTEIN (EUROFUNG)"/>
    <property type="match status" value="1"/>
</dbReference>
<dbReference type="InParanoid" id="A0A163JLK5"/>
<evidence type="ECO:0000313" key="6">
    <source>
        <dbReference type="EMBL" id="SAM00224.1"/>
    </source>
</evidence>
<dbReference type="Pfam" id="PF03547">
    <property type="entry name" value="Mem_trans"/>
    <property type="match status" value="1"/>
</dbReference>
<dbReference type="AlphaFoldDB" id="A0A163JLK5"/>
<dbReference type="OrthoDB" id="191139at2759"/>
<dbReference type="InterPro" id="IPR004776">
    <property type="entry name" value="Mem_transp_PIN-like"/>
</dbReference>
<feature type="transmembrane region" description="Helical" evidence="5">
    <location>
        <begin position="143"/>
        <end position="161"/>
    </location>
</feature>
<feature type="transmembrane region" description="Helical" evidence="5">
    <location>
        <begin position="250"/>
        <end position="272"/>
    </location>
</feature>